<evidence type="ECO:0000313" key="2">
    <source>
        <dbReference type="Proteomes" id="UP000005101"/>
    </source>
</evidence>
<proteinExistence type="predicted"/>
<evidence type="ECO:0000313" key="1">
    <source>
        <dbReference type="EMBL" id="EFR54465.1"/>
    </source>
</evidence>
<accession>A0ABN0BNG2</accession>
<dbReference type="Proteomes" id="UP000005101">
    <property type="component" value="Unassembled WGS sequence"/>
</dbReference>
<keyword evidence="2" id="KW-1185">Reference proteome</keyword>
<organism evidence="1 2">
    <name type="scientific">Bacteroides fragilis 3_1_12</name>
    <dbReference type="NCBI Taxonomy" id="457424"/>
    <lineage>
        <taxon>Bacteria</taxon>
        <taxon>Pseudomonadati</taxon>
        <taxon>Bacteroidota</taxon>
        <taxon>Bacteroidia</taxon>
        <taxon>Bacteroidales</taxon>
        <taxon>Bacteroidaceae</taxon>
        <taxon>Bacteroides</taxon>
    </lineage>
</organism>
<gene>
    <name evidence="1" type="ORF">BFAG_03163</name>
</gene>
<evidence type="ECO:0008006" key="3">
    <source>
        <dbReference type="Google" id="ProtNLM"/>
    </source>
</evidence>
<protein>
    <recommendedName>
        <fullName evidence="3">DUF4377 domain-containing protein</fullName>
    </recommendedName>
</protein>
<dbReference type="EMBL" id="EQ973215">
    <property type="protein sequence ID" value="EFR54465.1"/>
    <property type="molecule type" value="Genomic_DNA"/>
</dbReference>
<reference evidence="1 2" key="1">
    <citation type="submission" date="2008-12" db="EMBL/GenBank/DDBJ databases">
        <title>Annotation of Bacteroides fragilis strain 3_1_12.</title>
        <authorList>
            <consortium name="The Broad Institute Genome Sequencing Platform"/>
            <person name="Ward D."/>
            <person name="Young S.K."/>
            <person name="Kodira C.D."/>
            <person name="Zeng Q."/>
            <person name="Koehrsen M."/>
            <person name="Alvarado L."/>
            <person name="Berlin A."/>
            <person name="Borenstein D."/>
            <person name="Chen Z."/>
            <person name="Engels R."/>
            <person name="Freedman E."/>
            <person name="Gellesch M."/>
            <person name="Goldberg J."/>
            <person name="Griggs A."/>
            <person name="Gujja S."/>
            <person name="Heiman D."/>
            <person name="Hepburn T."/>
            <person name="Howarth C."/>
            <person name="Jen D."/>
            <person name="Larson L."/>
            <person name="Lewis B."/>
            <person name="Mehta T."/>
            <person name="Park D."/>
            <person name="Pearson M."/>
            <person name="Roberts A."/>
            <person name="Saif S."/>
            <person name="Shea T."/>
            <person name="Shenoy N."/>
            <person name="Sisk P."/>
            <person name="Stolte C."/>
            <person name="Sykes S."/>
            <person name="Walk T."/>
            <person name="White J."/>
            <person name="Yandava C."/>
            <person name="Allen-Vercoe E."/>
            <person name="Strauss J."/>
            <person name="Ambrose C."/>
            <person name="Lander E."/>
            <person name="Nusbaum C."/>
            <person name="Galagan J."/>
            <person name="Birren B."/>
        </authorList>
    </citation>
    <scope>NUCLEOTIDE SEQUENCE [LARGE SCALE GENOMIC DNA]</scope>
    <source>
        <strain evidence="1 2">3_1_12</strain>
    </source>
</reference>
<name>A0ABN0BNG2_BACFG</name>
<sequence>MNQFFIIMKTKMFFLVVVMLLCRGVAYAYSPSVNIPILKVEGIEQDIPPPHVPPPPLPTQVFLHVGEIADIPYPMFGSMVWECDNPPEGIEQEESYVLGPMIILRIKGVMAGRYQVNMKWYNPLNPGQPPLGRQTIQIIVQPWP</sequence>